<dbReference type="RefSeq" id="WP_092902773.1">
    <property type="nucleotide sequence ID" value="NZ_FOZS01000001.1"/>
</dbReference>
<sequence>MAIRKLRNIDGSGGVMLPKDDLRRDGMVDADGEIKDATITVDRVDDGEYRIKAVDPDDL</sequence>
<evidence type="ECO:0000313" key="3">
    <source>
        <dbReference type="Proteomes" id="UP000199199"/>
    </source>
</evidence>
<dbReference type="InterPro" id="IPR058366">
    <property type="entry name" value="DUF8053"/>
</dbReference>
<accession>A0A1I6QIR0</accession>
<dbReference type="Pfam" id="PF26227">
    <property type="entry name" value="DUF8053"/>
    <property type="match status" value="1"/>
</dbReference>
<organism evidence="2 3">
    <name type="scientific">Halostagnicola kamekurae</name>
    <dbReference type="NCBI Taxonomy" id="619731"/>
    <lineage>
        <taxon>Archaea</taxon>
        <taxon>Methanobacteriati</taxon>
        <taxon>Methanobacteriota</taxon>
        <taxon>Stenosarchaea group</taxon>
        <taxon>Halobacteria</taxon>
        <taxon>Halobacteriales</taxon>
        <taxon>Natrialbaceae</taxon>
        <taxon>Halostagnicola</taxon>
    </lineage>
</organism>
<evidence type="ECO:0000313" key="2">
    <source>
        <dbReference type="EMBL" id="SFS52188.1"/>
    </source>
</evidence>
<keyword evidence="3" id="KW-1185">Reference proteome</keyword>
<feature type="domain" description="DUF8053" evidence="1">
    <location>
        <begin position="3"/>
        <end position="55"/>
    </location>
</feature>
<dbReference type="Proteomes" id="UP000199199">
    <property type="component" value="Unassembled WGS sequence"/>
</dbReference>
<evidence type="ECO:0000259" key="1">
    <source>
        <dbReference type="Pfam" id="PF26227"/>
    </source>
</evidence>
<gene>
    <name evidence="2" type="ORF">SAMN04488556_1292</name>
</gene>
<dbReference type="EMBL" id="FOZS01000001">
    <property type="protein sequence ID" value="SFS52188.1"/>
    <property type="molecule type" value="Genomic_DNA"/>
</dbReference>
<reference evidence="3" key="1">
    <citation type="submission" date="2016-10" db="EMBL/GenBank/DDBJ databases">
        <authorList>
            <person name="Varghese N."/>
            <person name="Submissions S."/>
        </authorList>
    </citation>
    <scope>NUCLEOTIDE SEQUENCE [LARGE SCALE GENOMIC DNA]</scope>
    <source>
        <strain evidence="3">DSM 22427</strain>
    </source>
</reference>
<name>A0A1I6QIR0_9EURY</name>
<dbReference type="AlphaFoldDB" id="A0A1I6QIR0"/>
<dbReference type="OrthoDB" id="268463at2157"/>
<protein>
    <recommendedName>
        <fullName evidence="1">DUF8053 domain-containing protein</fullName>
    </recommendedName>
</protein>
<proteinExistence type="predicted"/>